<reference evidence="3" key="1">
    <citation type="journal article" date="2024" name="Gigascience">
        <title>Chromosome-level genome of the poultry shaft louse Menopon gallinae provides insight into the host-switching and adaptive evolution of parasitic lice.</title>
        <authorList>
            <person name="Xu Y."/>
            <person name="Ma L."/>
            <person name="Liu S."/>
            <person name="Liang Y."/>
            <person name="Liu Q."/>
            <person name="He Z."/>
            <person name="Tian L."/>
            <person name="Duan Y."/>
            <person name="Cai W."/>
            <person name="Li H."/>
            <person name="Song F."/>
        </authorList>
    </citation>
    <scope>NUCLEOTIDE SEQUENCE</scope>
    <source>
        <strain evidence="3">Cailab_2023a</strain>
    </source>
</reference>
<protein>
    <submittedName>
        <fullName evidence="3">Uncharacterized protein</fullName>
    </submittedName>
</protein>
<keyword evidence="2" id="KW-0732">Signal</keyword>
<dbReference type="EMBL" id="JARGDH010000005">
    <property type="protein sequence ID" value="KAL0266767.1"/>
    <property type="molecule type" value="Genomic_DNA"/>
</dbReference>
<accession>A0AAW2HAJ9</accession>
<evidence type="ECO:0000256" key="1">
    <source>
        <dbReference type="SAM" id="MobiDB-lite"/>
    </source>
</evidence>
<dbReference type="AlphaFoldDB" id="A0AAW2HAJ9"/>
<evidence type="ECO:0000313" key="3">
    <source>
        <dbReference type="EMBL" id="KAL0266767.1"/>
    </source>
</evidence>
<name>A0AAW2HAJ9_9NEOP</name>
<comment type="caution">
    <text evidence="3">The sequence shown here is derived from an EMBL/GenBank/DDBJ whole genome shotgun (WGS) entry which is preliminary data.</text>
</comment>
<evidence type="ECO:0000256" key="2">
    <source>
        <dbReference type="SAM" id="SignalP"/>
    </source>
</evidence>
<feature type="compositionally biased region" description="Basic and acidic residues" evidence="1">
    <location>
        <begin position="55"/>
        <end position="73"/>
    </location>
</feature>
<feature type="chain" id="PRO_5043419059" evidence="2">
    <location>
        <begin position="19"/>
        <end position="101"/>
    </location>
</feature>
<proteinExistence type="predicted"/>
<feature type="region of interest" description="Disordered" evidence="1">
    <location>
        <begin position="54"/>
        <end position="73"/>
    </location>
</feature>
<organism evidence="3">
    <name type="scientific">Menopon gallinae</name>
    <name type="common">poultry shaft louse</name>
    <dbReference type="NCBI Taxonomy" id="328185"/>
    <lineage>
        <taxon>Eukaryota</taxon>
        <taxon>Metazoa</taxon>
        <taxon>Ecdysozoa</taxon>
        <taxon>Arthropoda</taxon>
        <taxon>Hexapoda</taxon>
        <taxon>Insecta</taxon>
        <taxon>Pterygota</taxon>
        <taxon>Neoptera</taxon>
        <taxon>Paraneoptera</taxon>
        <taxon>Psocodea</taxon>
        <taxon>Troctomorpha</taxon>
        <taxon>Phthiraptera</taxon>
        <taxon>Amblycera</taxon>
        <taxon>Menoponidae</taxon>
        <taxon>Menopon</taxon>
    </lineage>
</organism>
<sequence>MLRFFFLNFVILFGFSLTQKRILESENSPFREEQSNELRKPQFMQKIFALFKSPARTEEKGSKQDHRSKGKSREYLIGDYDELNKRVLLRFRRPVLSVEMR</sequence>
<feature type="signal peptide" evidence="2">
    <location>
        <begin position="1"/>
        <end position="18"/>
    </location>
</feature>
<gene>
    <name evidence="3" type="ORF">PYX00_009219</name>
</gene>